<evidence type="ECO:0000313" key="3">
    <source>
        <dbReference type="EMBL" id="CKS99380.1"/>
    </source>
</evidence>
<dbReference type="InterPro" id="IPR011059">
    <property type="entry name" value="Metal-dep_hydrolase_composite"/>
</dbReference>
<reference evidence="9 10" key="1">
    <citation type="submission" date="2015-03" db="EMBL/GenBank/DDBJ databases">
        <authorList>
            <consortium name="Pathogen Informatics"/>
        </authorList>
    </citation>
    <scope>NUCLEOTIDE SEQUENCE [LARGE SCALE GENOMIC DNA]</scope>
    <source>
        <strain evidence="3 10">Bir 172</strain>
        <strain evidence="2 12">Bir 185</strain>
        <strain evidence="5 9">M09401471</strain>
    </source>
</reference>
<dbReference type="EMBL" id="CNFT01000051">
    <property type="protein sequence ID" value="CKQ93037.1"/>
    <property type="molecule type" value="Genomic_DNA"/>
</dbReference>
<evidence type="ECO:0000313" key="9">
    <source>
        <dbReference type="Proteomes" id="UP000044938"/>
    </source>
</evidence>
<evidence type="ECO:0000313" key="15">
    <source>
        <dbReference type="Proteomes" id="UP000300237"/>
    </source>
</evidence>
<dbReference type="AlphaFoldDB" id="A0A0E7ZHH8"/>
<dbReference type="Proteomes" id="UP000189452">
    <property type="component" value="Chromosome"/>
</dbReference>
<evidence type="ECO:0000313" key="14">
    <source>
        <dbReference type="Proteomes" id="UP000256381"/>
    </source>
</evidence>
<dbReference type="InterPro" id="IPR006680">
    <property type="entry name" value="Amidohydro-rel"/>
</dbReference>
<dbReference type="PANTHER" id="PTHR43135">
    <property type="entry name" value="ALPHA-D-RIBOSE 1-METHYLPHOSPHONATE 5-TRIPHOSPHATE DIPHOSPHATASE"/>
    <property type="match status" value="1"/>
</dbReference>
<reference evidence="7" key="6">
    <citation type="submission" date="2018-07" db="EMBL/GenBank/DDBJ databases">
        <authorList>
            <person name="Shah S."/>
            <person name="Brown T."/>
            <person name="Auld S."/>
            <person name="Bratton K."/>
            <person name="Narechania A."/>
            <person name="Mathema B."/>
            <person name="Gandhi N."/>
        </authorList>
    </citation>
    <scope>NUCLEOTIDE SEQUENCE</scope>
    <source>
        <strain evidence="7">32301_S10</strain>
    </source>
</reference>
<dbReference type="Gene3D" id="3.20.20.140">
    <property type="entry name" value="Metal-dependent hydrolases"/>
    <property type="match status" value="1"/>
</dbReference>
<reference evidence="8 15" key="7">
    <citation type="submission" date="2018-08" db="EMBL/GenBank/DDBJ databases">
        <authorList>
            <person name="Fokvardsen B D."/>
            <person name="Norman A."/>
        </authorList>
    </citation>
    <scope>NUCLEOTIDE SEQUENCE [LARGE SCALE GENOMIC DNA]</scope>
    <source>
        <strain evidence="8 15">DKC2</strain>
    </source>
</reference>
<name>A0A0E7ZHH8_MYCTX</name>
<evidence type="ECO:0000313" key="13">
    <source>
        <dbReference type="Proteomes" id="UP000189452"/>
    </source>
</evidence>
<evidence type="ECO:0000313" key="11">
    <source>
        <dbReference type="Proteomes" id="UP000050139"/>
    </source>
</evidence>
<dbReference type="SMR" id="A0A0E7ZHH8"/>
<feature type="domain" description="Amidohydrolase-related" evidence="1">
    <location>
        <begin position="65"/>
        <end position="396"/>
    </location>
</feature>
<reference evidence="4 11" key="2">
    <citation type="submission" date="2015-03" db="EMBL/GenBank/DDBJ databases">
        <authorList>
            <consortium name="Pathogen Informatics"/>
            <person name="Murphy D."/>
        </authorList>
    </citation>
    <scope>NUCLEOTIDE SEQUENCE [LARGE SCALE GENOMIC DNA]</scope>
    <source>
        <strain evidence="4 11">0268S</strain>
    </source>
</reference>
<dbReference type="PANTHER" id="PTHR43135:SF3">
    <property type="entry name" value="ALPHA-D-RIBOSE 1-METHYLPHOSPHONATE 5-TRIPHOSPHATE DIPHOSPHATASE"/>
    <property type="match status" value="1"/>
</dbReference>
<proteinExistence type="predicted"/>
<dbReference type="InterPro" id="IPR032466">
    <property type="entry name" value="Metal_Hydrolase"/>
</dbReference>
<reference evidence="7 14" key="4">
    <citation type="journal article" date="2017" name="N. Engl. J. Med.">
        <title>Transmission of Extensively Drug-Resistant Tuberculosis in South Africa.</title>
        <authorList>
            <person name="Shah N.S."/>
            <person name="Auld S.C."/>
            <person name="Brust J.C."/>
            <person name="Mathema B."/>
            <person name="Ismail N."/>
            <person name="Moodley P."/>
            <person name="Mlisana K."/>
            <person name="Allana S."/>
            <person name="Campbell A."/>
            <person name="Mthiyane T."/>
            <person name="Morris N."/>
            <person name="Mpangase P."/>
            <person name="van der Meulen H."/>
            <person name="Omar S.V."/>
            <person name="Brown T.S."/>
            <person name="Narechania A."/>
            <person name="Shaskina E."/>
            <person name="Kapwata T."/>
            <person name="Kreiswirth B."/>
            <person name="Gandhi N.R."/>
        </authorList>
    </citation>
    <scope>NUCLEOTIDE SEQUENCE [LARGE SCALE GENOMIC DNA]</scope>
    <source>
        <strain evidence="7 14">32301_S10</strain>
    </source>
</reference>
<protein>
    <submittedName>
        <fullName evidence="7">Amidohydrolase family protein</fullName>
    </submittedName>
    <submittedName>
        <fullName evidence="6">Imidazolonepropionase</fullName>
        <ecNumber evidence="6">3.5.2.7</ecNumber>
    </submittedName>
</protein>
<dbReference type="CDD" id="cd01299">
    <property type="entry name" value="Met_dep_hydrolase_A"/>
    <property type="match status" value="1"/>
</dbReference>
<reference evidence="6 13" key="3">
    <citation type="submission" date="2016-04" db="EMBL/GenBank/DDBJ databases">
        <authorList>
            <person name="Bigi M."/>
            <person name="Bigi F."/>
            <person name="Soria M.A."/>
        </authorList>
    </citation>
    <scope>NUCLEOTIDE SEQUENCE [LARGE SCALE GENOMIC DNA]</scope>
    <source>
        <strain evidence="6 13">6548</strain>
    </source>
</reference>
<evidence type="ECO:0000313" key="12">
    <source>
        <dbReference type="Proteomes" id="UP000050164"/>
    </source>
</evidence>
<evidence type="ECO:0000313" key="5">
    <source>
        <dbReference type="EMBL" id="COW50710.1"/>
    </source>
</evidence>
<evidence type="ECO:0000313" key="7">
    <source>
        <dbReference type="EMBL" id="REQ53991.1"/>
    </source>
</evidence>
<evidence type="ECO:0000313" key="4">
    <source>
        <dbReference type="EMBL" id="CLV60541.1"/>
    </source>
</evidence>
<dbReference type="Proteomes" id="UP000048948">
    <property type="component" value="Unassembled WGS sequence"/>
</dbReference>
<dbReference type="SUPFAM" id="SSF51556">
    <property type="entry name" value="Metallo-dependent hydrolases"/>
    <property type="match status" value="1"/>
</dbReference>
<dbReference type="EMBL" id="LWDQ01000001">
    <property type="protein sequence ID" value="OMH57937.1"/>
    <property type="molecule type" value="Genomic_DNA"/>
</dbReference>
<dbReference type="GeneID" id="45424036"/>
<evidence type="ECO:0000313" key="6">
    <source>
        <dbReference type="EMBL" id="OMH57937.1"/>
    </source>
</evidence>
<sequence>MGDLSISQVSARPGRIGIRARQMFDGYRFQRGPVLVVVEDGRISAVDFAGSACPDMNLVDLGESTLLPGLVDAHAHLCWDPDGRPEDLAGDPHAVLVGRARRHAAAALRSGITTIRDLGDRDYAALALREEYRQKTTVGPELVVSGPPLTRSGGHCWFLGGVADSVEELVDAVQERAARGADWIKVMATGGFVTTASDPWQPQYGSGQLAAVVAAAEQVGLPVTAHAHATAGIAAAVAAGVDGIEHCTFLSEGSAAASPDVVEAIVAQGVWCGMTIPRVYPEMPENLVAVVQDGWRNIRRLIDAGARVALSTDAGVAPGRRHDVLPDDLVYLSRHGFTSTEVLTGATAAAAASCGLGHRKGRIAPGYDADLLAVAAGVDHDPAGLCDVKAVWRSGTQVPLQASAVGYNTPS</sequence>
<dbReference type="InterPro" id="IPR057744">
    <property type="entry name" value="OTAase-like"/>
</dbReference>
<dbReference type="Proteomes" id="UP000300237">
    <property type="component" value="Chromosome"/>
</dbReference>
<dbReference type="InterPro" id="IPR051781">
    <property type="entry name" value="Metallo-dep_Hydrolase"/>
</dbReference>
<dbReference type="Proteomes" id="UP000256381">
    <property type="component" value="Unassembled WGS sequence"/>
</dbReference>
<gene>
    <name evidence="6" type="primary">hutI_1</name>
    <name evidence="2" type="synonym">hutI</name>
    <name evidence="6" type="ORF">A4S10_00085</name>
    <name evidence="8" type="ORF">DKC2_0078</name>
    <name evidence="7" type="ORF">DSJ38_07295</name>
    <name evidence="5" type="ORF">ERS007720_02762</name>
    <name evidence="3" type="ORF">ERS027646_02801</name>
    <name evidence="2" type="ORF">ERS027659_00396</name>
    <name evidence="4" type="ORF">ERS094118_00634</name>
</gene>
<dbReference type="OMA" id="HCIDNGV"/>
<accession>A0A0E7ZHH8</accession>
<dbReference type="Proteomes" id="UP000044938">
    <property type="component" value="Unassembled WGS sequence"/>
</dbReference>
<dbReference type="EMBL" id="CSAJ01000380">
    <property type="protein sequence ID" value="COW50710.1"/>
    <property type="molecule type" value="Genomic_DNA"/>
</dbReference>
<dbReference type="EMBL" id="QTBD01000111">
    <property type="protein sequence ID" value="REQ53991.1"/>
    <property type="molecule type" value="Genomic_DNA"/>
</dbReference>
<dbReference type="Pfam" id="PF01979">
    <property type="entry name" value="Amidohydro_1"/>
    <property type="match status" value="1"/>
</dbReference>
<evidence type="ECO:0000313" key="8">
    <source>
        <dbReference type="EMBL" id="VCU48277.1"/>
    </source>
</evidence>
<evidence type="ECO:0000313" key="10">
    <source>
        <dbReference type="Proteomes" id="UP000048948"/>
    </source>
</evidence>
<dbReference type="EMBL" id="COPH01000004">
    <property type="protein sequence ID" value="CLV60541.1"/>
    <property type="molecule type" value="Genomic_DNA"/>
</dbReference>
<dbReference type="RefSeq" id="WP_003400620.1">
    <property type="nucleotide sequence ID" value="NZ_AP017901.1"/>
</dbReference>
<dbReference type="EMBL" id="CNGE01000564">
    <property type="protein sequence ID" value="CKS99380.1"/>
    <property type="molecule type" value="Genomic_DNA"/>
</dbReference>
<dbReference type="GO" id="GO:0050480">
    <property type="term" value="F:imidazolonepropionase activity"/>
    <property type="evidence" value="ECO:0007669"/>
    <property type="project" value="UniProtKB-EC"/>
</dbReference>
<dbReference type="EC" id="3.5.2.7" evidence="6"/>
<dbReference type="SUPFAM" id="SSF51338">
    <property type="entry name" value="Composite domain of metallo-dependent hydrolases"/>
    <property type="match status" value="1"/>
</dbReference>
<keyword evidence="6" id="KW-0378">Hydrolase</keyword>
<evidence type="ECO:0000313" key="2">
    <source>
        <dbReference type="EMBL" id="CKQ93037.1"/>
    </source>
</evidence>
<evidence type="ECO:0000259" key="1">
    <source>
        <dbReference type="Pfam" id="PF01979"/>
    </source>
</evidence>
<organism evidence="6 13">
    <name type="scientific">Mycobacterium tuberculosis</name>
    <dbReference type="NCBI Taxonomy" id="1773"/>
    <lineage>
        <taxon>Bacteria</taxon>
        <taxon>Bacillati</taxon>
        <taxon>Actinomycetota</taxon>
        <taxon>Actinomycetes</taxon>
        <taxon>Mycobacteriales</taxon>
        <taxon>Mycobacteriaceae</taxon>
        <taxon>Mycobacterium</taxon>
        <taxon>Mycobacterium tuberculosis complex</taxon>
    </lineage>
</organism>
<reference evidence="6 13" key="5">
    <citation type="submission" date="2017-02" db="EMBL/GenBank/DDBJ databases">
        <title>Protein polymorphisms may explain contrasting epidemiological fitness of two variants of a multidrug-resistant Mycobacterium tuberculosis strain.</title>
        <authorList>
            <person name="Bigi M.M."/>
            <person name="Lopez B."/>
            <person name="Blanco F.C."/>
            <person name="Sasiain M.C."/>
            <person name="De La Barrera S."/>
            <person name="Ritacco V."/>
            <person name="Bigi F."/>
            <person name="Soria M.A."/>
        </authorList>
    </citation>
    <scope>NUCLEOTIDE SEQUENCE [LARGE SCALE GENOMIC DNA]</scope>
    <source>
        <strain evidence="6 13">6548</strain>
    </source>
</reference>
<dbReference type="EMBL" id="LR027516">
    <property type="protein sequence ID" value="VCU48277.1"/>
    <property type="molecule type" value="Genomic_DNA"/>
</dbReference>
<dbReference type="Proteomes" id="UP000050139">
    <property type="component" value="Unassembled WGS sequence"/>
</dbReference>
<dbReference type="Gene3D" id="2.30.40.10">
    <property type="entry name" value="Urease, subunit C, domain 1"/>
    <property type="match status" value="1"/>
</dbReference>
<dbReference type="Proteomes" id="UP000050164">
    <property type="component" value="Unassembled WGS sequence"/>
</dbReference>